<dbReference type="RefSeq" id="WP_128693540.1">
    <property type="nucleotide sequence ID" value="NZ_LHQS01000002.1"/>
</dbReference>
<accession>A0A498GZP6</accession>
<protein>
    <submittedName>
        <fullName evidence="1">Uncharacterized protein</fullName>
    </submittedName>
</protein>
<keyword evidence="2" id="KW-1185">Reference proteome</keyword>
<dbReference type="OrthoDB" id="107753at2157"/>
<comment type="caution">
    <text evidence="1">The sequence shown here is derived from an EMBL/GenBank/DDBJ whole genome shotgun (WGS) entry which is preliminary data.</text>
</comment>
<sequence>MMQSNNGMALLGIALLFTVVLALVVIGGAIFKTPKPGTPDTTGFNRSFSEESAIPAAADQQVQESFSLSVSPQTATANSGGTVRYLIRIRPLGGFDEPVHLTVSATALGGAVSRSSYLGAVHPPYRAITHDFQIPNLPPLVSETTVYAEVTATGGGTTRTEQVQLVIRS</sequence>
<name>A0A498GZP6_9EURY</name>
<evidence type="ECO:0000313" key="2">
    <source>
        <dbReference type="Proteomes" id="UP000290932"/>
    </source>
</evidence>
<dbReference type="Proteomes" id="UP000290932">
    <property type="component" value="Unassembled WGS sequence"/>
</dbReference>
<dbReference type="AlphaFoldDB" id="A0A498GZP6"/>
<evidence type="ECO:0000313" key="1">
    <source>
        <dbReference type="EMBL" id="RXE55838.1"/>
    </source>
</evidence>
<reference evidence="1 2" key="1">
    <citation type="journal article" date="2015" name="Int. J. Syst. Evol. Microbiol.">
        <title>Methanoculleus taiwanensis sp. nov., a methanogen isolated from deep marine sediment at the deformation front area near Taiwan.</title>
        <authorList>
            <person name="Weng C.Y."/>
            <person name="Chen S.C."/>
            <person name="Lai M.C."/>
            <person name="Wu S.Y."/>
            <person name="Lin S."/>
            <person name="Yang T.F."/>
            <person name="Chen P.C."/>
        </authorList>
    </citation>
    <scope>NUCLEOTIDE SEQUENCE [LARGE SCALE GENOMIC DNA]</scope>
    <source>
        <strain evidence="1 2">CYW4</strain>
    </source>
</reference>
<gene>
    <name evidence="1" type="ORF">ABH15_06330</name>
</gene>
<dbReference type="EMBL" id="LHQS01000002">
    <property type="protein sequence ID" value="RXE55838.1"/>
    <property type="molecule type" value="Genomic_DNA"/>
</dbReference>
<proteinExistence type="predicted"/>
<organism evidence="1 2">
    <name type="scientific">Methanoculleus taiwanensis</name>
    <dbReference type="NCBI Taxonomy" id="1550565"/>
    <lineage>
        <taxon>Archaea</taxon>
        <taxon>Methanobacteriati</taxon>
        <taxon>Methanobacteriota</taxon>
        <taxon>Stenosarchaea group</taxon>
        <taxon>Methanomicrobia</taxon>
        <taxon>Methanomicrobiales</taxon>
        <taxon>Methanomicrobiaceae</taxon>
        <taxon>Methanoculleus</taxon>
    </lineage>
</organism>